<feature type="region of interest" description="Disordered" evidence="1">
    <location>
        <begin position="115"/>
        <end position="154"/>
    </location>
</feature>
<evidence type="ECO:0000313" key="3">
    <source>
        <dbReference type="EMBL" id="OAM76389.1"/>
    </source>
</evidence>
<dbReference type="Proteomes" id="UP000078389">
    <property type="component" value="Unassembled WGS sequence"/>
</dbReference>
<protein>
    <recommendedName>
        <fullName evidence="2">Flagellar hook-length control protein-like C-terminal domain-containing protein</fullName>
    </recommendedName>
</protein>
<evidence type="ECO:0000259" key="2">
    <source>
        <dbReference type="Pfam" id="PF02120"/>
    </source>
</evidence>
<gene>
    <name evidence="3" type="ORF">A3840_12820</name>
</gene>
<dbReference type="Pfam" id="PF02120">
    <property type="entry name" value="Flg_hook"/>
    <property type="match status" value="1"/>
</dbReference>
<evidence type="ECO:0000256" key="1">
    <source>
        <dbReference type="SAM" id="MobiDB-lite"/>
    </source>
</evidence>
<name>A0A178HUM2_9HYPH</name>
<keyword evidence="4" id="KW-1185">Reference proteome</keyword>
<evidence type="ECO:0000313" key="4">
    <source>
        <dbReference type="Proteomes" id="UP000078389"/>
    </source>
</evidence>
<comment type="caution">
    <text evidence="3">The sequence shown here is derived from an EMBL/GenBank/DDBJ whole genome shotgun (WGS) entry which is preliminary data.</text>
</comment>
<proteinExistence type="predicted"/>
<organism evidence="3 4">
    <name type="scientific">Devosia elaeis</name>
    <dbReference type="NCBI Taxonomy" id="1770058"/>
    <lineage>
        <taxon>Bacteria</taxon>
        <taxon>Pseudomonadati</taxon>
        <taxon>Pseudomonadota</taxon>
        <taxon>Alphaproteobacteria</taxon>
        <taxon>Hyphomicrobiales</taxon>
        <taxon>Devosiaceae</taxon>
        <taxon>Devosia</taxon>
    </lineage>
</organism>
<accession>A0A178HUM2</accession>
<dbReference type="InterPro" id="IPR021136">
    <property type="entry name" value="Flagellar_hook_control-like_C"/>
</dbReference>
<dbReference type="STRING" id="1770058.A3840_12820"/>
<reference evidence="3 4" key="1">
    <citation type="submission" date="2016-03" db="EMBL/GenBank/DDBJ databases">
        <title>Genome sequencing of Devosia sp. S37.</title>
        <authorList>
            <person name="Mohd Nor M."/>
        </authorList>
    </citation>
    <scope>NUCLEOTIDE SEQUENCE [LARGE SCALE GENOMIC DNA]</scope>
    <source>
        <strain evidence="3 4">S37</strain>
    </source>
</reference>
<dbReference type="AlphaFoldDB" id="A0A178HUM2"/>
<feature type="compositionally biased region" description="Low complexity" evidence="1">
    <location>
        <begin position="132"/>
        <end position="154"/>
    </location>
</feature>
<feature type="domain" description="Flagellar hook-length control protein-like C-terminal" evidence="2">
    <location>
        <begin position="450"/>
        <end position="523"/>
    </location>
</feature>
<sequence>MWPDSVWQMSISSQLPPIPLAQASAMLRAMAHAGDQNVEARVLAQLANGTTQVQIGRQVMNLQLPAPQPIGTTLTLAVQQGEGQVRMALLSVQPPRAAGSAPVETPATSVQLSAAALSGQRGPNAAPPVNPQPATNTAMAAPSSGAAAVPGERTPASAASPAVAATATGRPAIPYAVAAPVVAPGPAVANMGSATTALPPVAQSAGAAPVGQHQAAPNGPAPQVATPVARSPAPAMAAPAPQAALGQMVQQALARQDSVVGLTTALTQAVGRLALPAEVAKAAQQVLGQSLALDNGGPSAAGLQKAIRNSGIFQEAMLAAGQGRAAGGDMKTALLGLQRQLGAWLGEQPALDPVRAIPPPLRGAMPRARGGDAPPADLPDDPNLAGKVLFDRTEAALSRLRLHQHASLPEPAARHEAQWSMDLPVVMGGQQSLLHLHIHRDRDADPERPEDRGWQVRFAINLSDMGEIGAQISLRGSGTGVLLWAERAEIAALLDAGIDALRQEIEGLGLVPGALVVRAGAPSAPAHPATTAGHIVDAMG</sequence>
<feature type="region of interest" description="Disordered" evidence="1">
    <location>
        <begin position="204"/>
        <end position="235"/>
    </location>
</feature>
<dbReference type="EMBL" id="LVVY01000094">
    <property type="protein sequence ID" value="OAM76389.1"/>
    <property type="molecule type" value="Genomic_DNA"/>
</dbReference>